<gene>
    <name evidence="3" type="ORF">NMQ00_03380</name>
</gene>
<evidence type="ECO:0000313" key="4">
    <source>
        <dbReference type="Proteomes" id="UP001060325"/>
    </source>
</evidence>
<keyword evidence="1" id="KW-0472">Membrane</keyword>
<reference evidence="3" key="1">
    <citation type="submission" date="2022-07" db="EMBL/GenBank/DDBJ databases">
        <title>Complete genome of CX2.</title>
        <authorList>
            <person name="Cao G."/>
        </authorList>
    </citation>
    <scope>NUCLEOTIDE SEQUENCE</scope>
    <source>
        <strain evidence="3">CX2</strain>
    </source>
</reference>
<feature type="chain" id="PRO_5045306909" evidence="2">
    <location>
        <begin position="22"/>
        <end position="565"/>
    </location>
</feature>
<protein>
    <submittedName>
        <fullName evidence="3">DUF2334 domain-containing protein</fullName>
    </submittedName>
</protein>
<dbReference type="Pfam" id="PF10096">
    <property type="entry name" value="DUF2334"/>
    <property type="match status" value="1"/>
</dbReference>
<keyword evidence="4" id="KW-1185">Reference proteome</keyword>
<evidence type="ECO:0000256" key="1">
    <source>
        <dbReference type="SAM" id="Phobius"/>
    </source>
</evidence>
<feature type="signal peptide" evidence="2">
    <location>
        <begin position="1"/>
        <end position="21"/>
    </location>
</feature>
<organism evidence="3 4">
    <name type="scientific">Exiguobacterium aurantiacum</name>
    <dbReference type="NCBI Taxonomy" id="33987"/>
    <lineage>
        <taxon>Bacteria</taxon>
        <taxon>Bacillati</taxon>
        <taxon>Bacillota</taxon>
        <taxon>Bacilli</taxon>
        <taxon>Bacillales</taxon>
        <taxon>Bacillales Family XII. Incertae Sedis</taxon>
        <taxon>Exiguobacterium</taxon>
    </lineage>
</organism>
<keyword evidence="1" id="KW-1133">Transmembrane helix</keyword>
<sequence length="565" mass="63626">MRYKCLTILLLFLLFPTPIDAAKPTHVVIVYSSSQVEIPPDVYKLEALVSRFSDEIKLIRDTNLQADALSEASHIFYYGASTSTLPKSTRELLNHPSVPLYAIGQNSDQLASFKGFEMTRVARVSKFLHARTDQSLSFDSTDVVTTVKPDAPSITHASVVRNDKVLPVLIQTEDNFYAGIENLLNRPSLFIADSLFDFFDVEAAPGHVGYIRLEDINPSSDPKLVKEVGTYLLDRRIPIILAVIPVYTDAANGDTLRFTDRPELIDTLRELEARGATVVAHGYTHQYRSSETGEGFEFWDVENNQPVLSQPDETPPKLKGRESFASESAYTLYLNTLLEKEATYIHSKLSNSIHELVSIGLHPLGFEAPHYTMSHSGYALTSEYFTNVFGQVQWSNSNWEVMGSTPYVSKPSLLHGMTLYPETIGYVRTDIPRPVDEMRQALEETLIVRESMIGAFYHPYIGTEYLPEVVALMESVPGFTWLDLRTSDARVRTTEVSIQAEDGMLVLEDNRSTVLNRLRLLMPQSFLEQALTALAGITLLFVIAFLTYTLFLRAQRKKRLFKERG</sequence>
<keyword evidence="2" id="KW-0732">Signal</keyword>
<dbReference type="RefSeq" id="WP_255177931.1">
    <property type="nucleotide sequence ID" value="NZ_CP101462.1"/>
</dbReference>
<evidence type="ECO:0000256" key="2">
    <source>
        <dbReference type="SAM" id="SignalP"/>
    </source>
</evidence>
<feature type="transmembrane region" description="Helical" evidence="1">
    <location>
        <begin position="530"/>
        <end position="552"/>
    </location>
</feature>
<keyword evidence="1" id="KW-0812">Transmembrane</keyword>
<proteinExistence type="predicted"/>
<name>A0ABY5FPP8_9BACL</name>
<evidence type="ECO:0000313" key="3">
    <source>
        <dbReference type="EMBL" id="UTT43556.1"/>
    </source>
</evidence>
<accession>A0ABY5FPP8</accession>
<dbReference type="Proteomes" id="UP001060325">
    <property type="component" value="Chromosome"/>
</dbReference>
<dbReference type="InterPro" id="IPR018763">
    <property type="entry name" value="DUF2334"/>
</dbReference>
<dbReference type="EMBL" id="CP101462">
    <property type="protein sequence ID" value="UTT43556.1"/>
    <property type="molecule type" value="Genomic_DNA"/>
</dbReference>